<gene>
    <name evidence="3" type="ORF">LSALG_LOCUS35302</name>
</gene>
<evidence type="ECO:0000259" key="2">
    <source>
        <dbReference type="Pfam" id="PF03078"/>
    </source>
</evidence>
<sequence length="146" mass="16512">MEGKHSKRPRHTKSSAHRRRSPSPPPRSPSHPTNPTHGGVVHELSYKVPTIEFLSSLYLDHNVLHFRLMNQDHALSIDQINSIVGVPTENTFGPNDPILGYSDLTWWTHLTRKHPYVSSSAKASSLIHPVMKVDHRIIVSLVIPRE</sequence>
<dbReference type="Pfam" id="PF03078">
    <property type="entry name" value="ATHILA"/>
    <property type="match status" value="1"/>
</dbReference>
<evidence type="ECO:0000313" key="4">
    <source>
        <dbReference type="Proteomes" id="UP001177003"/>
    </source>
</evidence>
<dbReference type="EMBL" id="OX465084">
    <property type="protein sequence ID" value="CAI9296437.1"/>
    <property type="molecule type" value="Genomic_DNA"/>
</dbReference>
<feature type="domain" description="Arabidopsis retrotransposon Orf1 C-terminal" evidence="2">
    <location>
        <begin position="45"/>
        <end position="146"/>
    </location>
</feature>
<protein>
    <recommendedName>
        <fullName evidence="2">Arabidopsis retrotransposon Orf1 C-terminal domain-containing protein</fullName>
    </recommendedName>
</protein>
<proteinExistence type="predicted"/>
<evidence type="ECO:0000256" key="1">
    <source>
        <dbReference type="SAM" id="MobiDB-lite"/>
    </source>
</evidence>
<accession>A0AA35ZRK9</accession>
<dbReference type="InterPro" id="IPR004312">
    <property type="entry name" value="ATHILA_Orf1_C"/>
</dbReference>
<feature type="region of interest" description="Disordered" evidence="1">
    <location>
        <begin position="1"/>
        <end position="40"/>
    </location>
</feature>
<name>A0AA35ZRK9_LACSI</name>
<dbReference type="AlphaFoldDB" id="A0AA35ZRK9"/>
<keyword evidence="4" id="KW-1185">Reference proteome</keyword>
<dbReference type="Proteomes" id="UP001177003">
    <property type="component" value="Chromosome 8"/>
</dbReference>
<reference evidence="3" key="1">
    <citation type="submission" date="2023-04" db="EMBL/GenBank/DDBJ databases">
        <authorList>
            <person name="Vijverberg K."/>
            <person name="Xiong W."/>
            <person name="Schranz E."/>
        </authorList>
    </citation>
    <scope>NUCLEOTIDE SEQUENCE</scope>
</reference>
<organism evidence="3 4">
    <name type="scientific">Lactuca saligna</name>
    <name type="common">Willowleaf lettuce</name>
    <dbReference type="NCBI Taxonomy" id="75948"/>
    <lineage>
        <taxon>Eukaryota</taxon>
        <taxon>Viridiplantae</taxon>
        <taxon>Streptophyta</taxon>
        <taxon>Embryophyta</taxon>
        <taxon>Tracheophyta</taxon>
        <taxon>Spermatophyta</taxon>
        <taxon>Magnoliopsida</taxon>
        <taxon>eudicotyledons</taxon>
        <taxon>Gunneridae</taxon>
        <taxon>Pentapetalae</taxon>
        <taxon>asterids</taxon>
        <taxon>campanulids</taxon>
        <taxon>Asterales</taxon>
        <taxon>Asteraceae</taxon>
        <taxon>Cichorioideae</taxon>
        <taxon>Cichorieae</taxon>
        <taxon>Lactucinae</taxon>
        <taxon>Lactuca</taxon>
    </lineage>
</organism>
<feature type="compositionally biased region" description="Basic residues" evidence="1">
    <location>
        <begin position="1"/>
        <end position="21"/>
    </location>
</feature>
<evidence type="ECO:0000313" key="3">
    <source>
        <dbReference type="EMBL" id="CAI9296437.1"/>
    </source>
</evidence>